<comment type="catalytic activity">
    <reaction evidence="6 7">
        <text>adenosine(34) in tRNA + H2O + H(+) = inosine(34) in tRNA + NH4(+)</text>
        <dbReference type="Rhea" id="RHEA:43168"/>
        <dbReference type="Rhea" id="RHEA-COMP:10373"/>
        <dbReference type="Rhea" id="RHEA-COMP:10374"/>
        <dbReference type="ChEBI" id="CHEBI:15377"/>
        <dbReference type="ChEBI" id="CHEBI:15378"/>
        <dbReference type="ChEBI" id="CHEBI:28938"/>
        <dbReference type="ChEBI" id="CHEBI:74411"/>
        <dbReference type="ChEBI" id="CHEBI:82852"/>
        <dbReference type="EC" id="3.5.4.33"/>
    </reaction>
</comment>
<dbReference type="PANTHER" id="PTHR11079">
    <property type="entry name" value="CYTOSINE DEAMINASE FAMILY MEMBER"/>
    <property type="match status" value="1"/>
</dbReference>
<feature type="binding site" evidence="7">
    <location>
        <position position="85"/>
    </location>
    <ligand>
        <name>Zn(2+)</name>
        <dbReference type="ChEBI" id="CHEBI:29105"/>
        <note>catalytic</note>
    </ligand>
</feature>
<gene>
    <name evidence="7" type="primary">tadA</name>
    <name evidence="9" type="ordered locus">TASI_0729</name>
</gene>
<feature type="binding site" evidence="7">
    <location>
        <position position="54"/>
    </location>
    <ligand>
        <name>Zn(2+)</name>
        <dbReference type="ChEBI" id="CHEBI:29105"/>
        <note>catalytic</note>
    </ligand>
</feature>
<dbReference type="SUPFAM" id="SSF53927">
    <property type="entry name" value="Cytidine deaminase-like"/>
    <property type="match status" value="1"/>
</dbReference>
<evidence type="ECO:0000256" key="3">
    <source>
        <dbReference type="ARBA" id="ARBA00022723"/>
    </source>
</evidence>
<dbReference type="KEGG" id="tas:TASI_0729"/>
<keyword evidence="2 7" id="KW-0819">tRNA processing</keyword>
<protein>
    <recommendedName>
        <fullName evidence="7">tRNA-specific adenosine deaminase</fullName>
        <ecNumber evidence="7">3.5.4.33</ecNumber>
    </recommendedName>
</protein>
<organism evidence="9 10">
    <name type="scientific">Taylorella asinigenitalis (strain MCE3)</name>
    <dbReference type="NCBI Taxonomy" id="1008459"/>
    <lineage>
        <taxon>Bacteria</taxon>
        <taxon>Pseudomonadati</taxon>
        <taxon>Pseudomonadota</taxon>
        <taxon>Betaproteobacteria</taxon>
        <taxon>Burkholderiales</taxon>
        <taxon>Alcaligenaceae</taxon>
        <taxon>Taylorella</taxon>
    </lineage>
</organism>
<comment type="subunit">
    <text evidence="7">Homodimer.</text>
</comment>
<dbReference type="AlphaFoldDB" id="G4Q9G3"/>
<evidence type="ECO:0000256" key="4">
    <source>
        <dbReference type="ARBA" id="ARBA00022801"/>
    </source>
</evidence>
<dbReference type="CDD" id="cd01285">
    <property type="entry name" value="nucleoside_deaminase"/>
    <property type="match status" value="1"/>
</dbReference>
<dbReference type="EC" id="3.5.4.33" evidence="7"/>
<feature type="binding site" evidence="7">
    <location>
        <position position="88"/>
    </location>
    <ligand>
        <name>Zn(2+)</name>
        <dbReference type="ChEBI" id="CHEBI:29105"/>
        <note>catalytic</note>
    </ligand>
</feature>
<dbReference type="InterPro" id="IPR016192">
    <property type="entry name" value="APOBEC/CMP_deaminase_Zn-bd"/>
</dbReference>
<dbReference type="PANTHER" id="PTHR11079:SF179">
    <property type="entry name" value="TRNA(ADENINE(34)) DEAMINASE, CHLOROPLASTIC"/>
    <property type="match status" value="1"/>
</dbReference>
<comment type="cofactor">
    <cofactor evidence="7">
        <name>Zn(2+)</name>
        <dbReference type="ChEBI" id="CHEBI:29105"/>
    </cofactor>
    <text evidence="7">Binds 1 zinc ion per subunit.</text>
</comment>
<evidence type="ECO:0000256" key="5">
    <source>
        <dbReference type="ARBA" id="ARBA00022833"/>
    </source>
</evidence>
<dbReference type="HOGENOM" id="CLU_025810_3_2_4"/>
<evidence type="ECO:0000259" key="8">
    <source>
        <dbReference type="PROSITE" id="PS51747"/>
    </source>
</evidence>
<comment type="function">
    <text evidence="7">Catalyzes the deamination of adenosine to inosine at the wobble position 34 of tRNA(Arg2).</text>
</comment>
<dbReference type="GO" id="GO:0052717">
    <property type="term" value="F:tRNA-specific adenosine-34 deaminase activity"/>
    <property type="evidence" value="ECO:0007669"/>
    <property type="project" value="UniProtKB-UniRule"/>
</dbReference>
<evidence type="ECO:0000313" key="10">
    <source>
        <dbReference type="Proteomes" id="UP000009284"/>
    </source>
</evidence>
<keyword evidence="3 7" id="KW-0479">Metal-binding</keyword>
<evidence type="ECO:0000256" key="1">
    <source>
        <dbReference type="ARBA" id="ARBA00010669"/>
    </source>
</evidence>
<reference key="1">
    <citation type="submission" date="2011-09" db="EMBL/GenBank/DDBJ databases">
        <title>Genomic characterization of the Taylorella genus.</title>
        <authorList>
            <person name="Hebert L."/>
            <person name="Moumen B."/>
            <person name="Pons N."/>
            <person name="Duquesne F."/>
            <person name="Breuil M.-F."/>
            <person name="Goux D."/>
            <person name="Batto J.-M."/>
            <person name="Renault P."/>
            <person name="Laugier C."/>
            <person name="Petry S."/>
        </authorList>
    </citation>
    <scope>NUCLEOTIDE SEQUENCE</scope>
    <source>
        <strain>MCE3</strain>
    </source>
</reference>
<dbReference type="PROSITE" id="PS51747">
    <property type="entry name" value="CYT_DCMP_DEAMINASES_2"/>
    <property type="match status" value="1"/>
</dbReference>
<proteinExistence type="inferred from homology"/>
<keyword evidence="10" id="KW-1185">Reference proteome</keyword>
<dbReference type="RefSeq" id="WP_014111397.1">
    <property type="nucleotide sequence ID" value="NC_016043.1"/>
</dbReference>
<dbReference type="OrthoDB" id="9802676at2"/>
<sequence length="155" mass="17222">MYSNQLFMRIALQNAKKAFEHGEVPVGAVIVGPNNEIVGQGFNQVISKADSTAHAEIIALREANKFYKNYRLPKGSSLYVTLEPCIMCLGALLHARLENLIIGTRDYKTGACGGKLSIHSSDLNHHMNTSVGVMAEECSEILKKFFRERRIVKDI</sequence>
<accession>G4Q9G3</accession>
<evidence type="ECO:0000313" key="9">
    <source>
        <dbReference type="EMBL" id="AEP36500.1"/>
    </source>
</evidence>
<feature type="domain" description="CMP/dCMP-type deaminase" evidence="8">
    <location>
        <begin position="2"/>
        <end position="124"/>
    </location>
</feature>
<name>G4Q9G3_TAYAM</name>
<keyword evidence="5 7" id="KW-0862">Zinc</keyword>
<dbReference type="PROSITE" id="PS00903">
    <property type="entry name" value="CYT_DCMP_DEAMINASES_1"/>
    <property type="match status" value="1"/>
</dbReference>
<dbReference type="eggNOG" id="COG0590">
    <property type="taxonomic scope" value="Bacteria"/>
</dbReference>
<reference evidence="9 10" key="2">
    <citation type="journal article" date="2012" name="PLoS ONE">
        <title>Genomic characterization of the taylorella genus.</title>
        <authorList>
            <person name="Hebert L."/>
            <person name="Moumen B."/>
            <person name="Pons N."/>
            <person name="Duquesne F."/>
            <person name="Breuil M.F."/>
            <person name="Goux D."/>
            <person name="Batto J.M."/>
            <person name="Laugier C."/>
            <person name="Renault P."/>
            <person name="Petry S."/>
        </authorList>
    </citation>
    <scope>NUCLEOTIDE SEQUENCE [LARGE SCALE GENOMIC DNA]</scope>
    <source>
        <strain evidence="9 10">MCE3</strain>
    </source>
</reference>
<dbReference type="GO" id="GO:0008270">
    <property type="term" value="F:zinc ion binding"/>
    <property type="evidence" value="ECO:0007669"/>
    <property type="project" value="UniProtKB-UniRule"/>
</dbReference>
<dbReference type="HAMAP" id="MF_00972">
    <property type="entry name" value="tRNA_aden_deaminase"/>
    <property type="match status" value="1"/>
</dbReference>
<dbReference type="NCBIfam" id="NF008113">
    <property type="entry name" value="PRK10860.1"/>
    <property type="match status" value="1"/>
</dbReference>
<feature type="active site" description="Proton donor" evidence="7">
    <location>
        <position position="56"/>
    </location>
</feature>
<dbReference type="STRING" id="1008459.TASI_0729"/>
<dbReference type="EMBL" id="CP003059">
    <property type="protein sequence ID" value="AEP36500.1"/>
    <property type="molecule type" value="Genomic_DNA"/>
</dbReference>
<dbReference type="InterPro" id="IPR002125">
    <property type="entry name" value="CMP_dCMP_dom"/>
</dbReference>
<dbReference type="Pfam" id="PF00383">
    <property type="entry name" value="dCMP_cyt_deam_1"/>
    <property type="match status" value="1"/>
</dbReference>
<evidence type="ECO:0000256" key="7">
    <source>
        <dbReference type="HAMAP-Rule" id="MF_00972"/>
    </source>
</evidence>
<evidence type="ECO:0000256" key="2">
    <source>
        <dbReference type="ARBA" id="ARBA00022694"/>
    </source>
</evidence>
<evidence type="ECO:0000256" key="6">
    <source>
        <dbReference type="ARBA" id="ARBA00048045"/>
    </source>
</evidence>
<dbReference type="Gene3D" id="3.40.140.10">
    <property type="entry name" value="Cytidine Deaminase, domain 2"/>
    <property type="match status" value="1"/>
</dbReference>
<keyword evidence="4 7" id="KW-0378">Hydrolase</keyword>
<dbReference type="GO" id="GO:0002100">
    <property type="term" value="P:tRNA wobble adenosine to inosine editing"/>
    <property type="evidence" value="ECO:0007669"/>
    <property type="project" value="UniProtKB-UniRule"/>
</dbReference>
<dbReference type="InterPro" id="IPR028883">
    <property type="entry name" value="tRNA_aden_deaminase"/>
</dbReference>
<comment type="similarity">
    <text evidence="1">Belongs to the cytidine and deoxycytidylate deaminase family. ADAT2 subfamily.</text>
</comment>
<dbReference type="InterPro" id="IPR016193">
    <property type="entry name" value="Cytidine_deaminase-like"/>
</dbReference>
<dbReference type="Proteomes" id="UP000009284">
    <property type="component" value="Chromosome"/>
</dbReference>